<dbReference type="Pfam" id="PF13920">
    <property type="entry name" value="zf-C3HC4_3"/>
    <property type="match status" value="1"/>
</dbReference>
<dbReference type="EMBL" id="JACVVK020000213">
    <property type="protein sequence ID" value="KAK7484246.1"/>
    <property type="molecule type" value="Genomic_DNA"/>
</dbReference>
<feature type="region of interest" description="Disordered" evidence="5">
    <location>
        <begin position="171"/>
        <end position="232"/>
    </location>
</feature>
<feature type="compositionally biased region" description="Low complexity" evidence="5">
    <location>
        <begin position="187"/>
        <end position="198"/>
    </location>
</feature>
<dbReference type="Gene3D" id="1.10.533.10">
    <property type="entry name" value="Death Domain, Fas"/>
    <property type="match status" value="1"/>
</dbReference>
<keyword evidence="2 4" id="KW-0863">Zinc-finger</keyword>
<protein>
    <recommendedName>
        <fullName evidence="6">RING-type domain-containing protein</fullName>
    </recommendedName>
</protein>
<dbReference type="PANTHER" id="PTHR10044:SF139">
    <property type="entry name" value="DEATH-ASSOCIATED INHIBITOR OF APOPTOSIS 2"/>
    <property type="match status" value="1"/>
</dbReference>
<dbReference type="InterPro" id="IPR001841">
    <property type="entry name" value="Znf_RING"/>
</dbReference>
<dbReference type="PROSITE" id="PS50089">
    <property type="entry name" value="ZF_RING_2"/>
    <property type="match status" value="1"/>
</dbReference>
<name>A0ABD0KAW0_9CAEN</name>
<evidence type="ECO:0000313" key="7">
    <source>
        <dbReference type="EMBL" id="KAK7484246.1"/>
    </source>
</evidence>
<reference evidence="7 8" key="1">
    <citation type="journal article" date="2023" name="Sci. Data">
        <title>Genome assembly of the Korean intertidal mud-creeper Batillaria attramentaria.</title>
        <authorList>
            <person name="Patra A.K."/>
            <person name="Ho P.T."/>
            <person name="Jun S."/>
            <person name="Lee S.J."/>
            <person name="Kim Y."/>
            <person name="Won Y.J."/>
        </authorList>
    </citation>
    <scope>NUCLEOTIDE SEQUENCE [LARGE SCALE GENOMIC DNA]</scope>
    <source>
        <strain evidence="7">Wonlab-2016</strain>
    </source>
</reference>
<keyword evidence="8" id="KW-1185">Reference proteome</keyword>
<dbReference type="AlphaFoldDB" id="A0ABD0KAW0"/>
<dbReference type="GO" id="GO:0008270">
    <property type="term" value="F:zinc ion binding"/>
    <property type="evidence" value="ECO:0007669"/>
    <property type="project" value="UniProtKB-KW"/>
</dbReference>
<accession>A0ABD0KAW0</accession>
<feature type="domain" description="RING-type" evidence="6">
    <location>
        <begin position="255"/>
        <end position="290"/>
    </location>
</feature>
<comment type="caution">
    <text evidence="7">The sequence shown here is derived from an EMBL/GenBank/DDBJ whole genome shotgun (WGS) entry which is preliminary data.</text>
</comment>
<sequence length="302" mass="32868">MASGGGEEEISAAVEAVTELGYTREQVLDVYRQMASGHPESHRTSEGRNSTTSSSDRSHQSQRAGKDVISGNSSHVTSCGGTPSIGAASLLLAVDAIHGGLILAGERSRDSEYLTERLHHPYTEDAATFTSFRDQGESGEELKETLGFDGEENKVEDDTMTDRCSSRVAVPDNMQGVQPTPVTSNMASASGETTASATEEIKENVSPKSCADRDAKAMDKREGTQSGARERTRRLRQKVRVLTIENRRLKERQTCRHCRERPVSLTLLPCGHFCFCQECGATFHACPVCRKTILADVRTIVS</sequence>
<dbReference type="SUPFAM" id="SSF57850">
    <property type="entry name" value="RING/U-box"/>
    <property type="match status" value="1"/>
</dbReference>
<dbReference type="InterPro" id="IPR011029">
    <property type="entry name" value="DEATH-like_dom_sf"/>
</dbReference>
<dbReference type="PANTHER" id="PTHR10044">
    <property type="entry name" value="INHIBITOR OF APOPTOSIS"/>
    <property type="match status" value="1"/>
</dbReference>
<keyword evidence="3" id="KW-0862">Zinc</keyword>
<feature type="compositionally biased region" description="Polar residues" evidence="5">
    <location>
        <begin position="175"/>
        <end position="186"/>
    </location>
</feature>
<dbReference type="InterPro" id="IPR050784">
    <property type="entry name" value="IAP"/>
</dbReference>
<evidence type="ECO:0000313" key="8">
    <source>
        <dbReference type="Proteomes" id="UP001519460"/>
    </source>
</evidence>
<evidence type="ECO:0000256" key="2">
    <source>
        <dbReference type="ARBA" id="ARBA00022771"/>
    </source>
</evidence>
<organism evidence="7 8">
    <name type="scientific">Batillaria attramentaria</name>
    <dbReference type="NCBI Taxonomy" id="370345"/>
    <lineage>
        <taxon>Eukaryota</taxon>
        <taxon>Metazoa</taxon>
        <taxon>Spiralia</taxon>
        <taxon>Lophotrochozoa</taxon>
        <taxon>Mollusca</taxon>
        <taxon>Gastropoda</taxon>
        <taxon>Caenogastropoda</taxon>
        <taxon>Sorbeoconcha</taxon>
        <taxon>Cerithioidea</taxon>
        <taxon>Batillariidae</taxon>
        <taxon>Batillaria</taxon>
    </lineage>
</organism>
<dbReference type="FunFam" id="1.10.1170.10:FF:000002">
    <property type="entry name" value="Baculoviral IAP repeat containing 7"/>
    <property type="match status" value="1"/>
</dbReference>
<feature type="region of interest" description="Disordered" evidence="5">
    <location>
        <begin position="32"/>
        <end position="77"/>
    </location>
</feature>
<evidence type="ECO:0000256" key="5">
    <source>
        <dbReference type="SAM" id="MobiDB-lite"/>
    </source>
</evidence>
<proteinExistence type="predicted"/>
<evidence type="ECO:0000256" key="3">
    <source>
        <dbReference type="ARBA" id="ARBA00022833"/>
    </source>
</evidence>
<dbReference type="Proteomes" id="UP001519460">
    <property type="component" value="Unassembled WGS sequence"/>
</dbReference>
<keyword evidence="1" id="KW-0479">Metal-binding</keyword>
<evidence type="ECO:0000256" key="1">
    <source>
        <dbReference type="ARBA" id="ARBA00022723"/>
    </source>
</evidence>
<gene>
    <name evidence="7" type="ORF">BaRGS_00024495</name>
</gene>
<feature type="compositionally biased region" description="Basic and acidic residues" evidence="5">
    <location>
        <begin position="199"/>
        <end position="223"/>
    </location>
</feature>
<evidence type="ECO:0000256" key="4">
    <source>
        <dbReference type="PROSITE-ProRule" id="PRU00175"/>
    </source>
</evidence>
<dbReference type="Gene3D" id="1.10.1170.10">
    <property type="entry name" value="Inhibitor Of Apoptosis Protein (2mihbC-IAP-1), Chain A"/>
    <property type="match status" value="1"/>
</dbReference>
<evidence type="ECO:0000259" key="6">
    <source>
        <dbReference type="PROSITE" id="PS50089"/>
    </source>
</evidence>